<name>A0A6C0BSV5_9ZZZZ</name>
<dbReference type="EMBL" id="MN739220">
    <property type="protein sequence ID" value="QHS94353.1"/>
    <property type="molecule type" value="Genomic_DNA"/>
</dbReference>
<organism evidence="1">
    <name type="scientific">viral metagenome</name>
    <dbReference type="NCBI Taxonomy" id="1070528"/>
    <lineage>
        <taxon>unclassified sequences</taxon>
        <taxon>metagenomes</taxon>
        <taxon>organismal metagenomes</taxon>
    </lineage>
</organism>
<proteinExistence type="predicted"/>
<reference evidence="1" key="1">
    <citation type="journal article" date="2020" name="Nature">
        <title>Giant virus diversity and host interactions through global metagenomics.</title>
        <authorList>
            <person name="Schulz F."/>
            <person name="Roux S."/>
            <person name="Paez-Espino D."/>
            <person name="Jungbluth S."/>
            <person name="Walsh D.A."/>
            <person name="Denef V.J."/>
            <person name="McMahon K.D."/>
            <person name="Konstantinidis K.T."/>
            <person name="Eloe-Fadrosh E.A."/>
            <person name="Kyrpides N.C."/>
            <person name="Woyke T."/>
        </authorList>
    </citation>
    <scope>NUCLEOTIDE SEQUENCE</scope>
    <source>
        <strain evidence="1">GVMAG-M-3300018416-26</strain>
    </source>
</reference>
<protein>
    <submittedName>
        <fullName evidence="1">Uncharacterized protein</fullName>
    </submittedName>
</protein>
<accession>A0A6C0BSV5</accession>
<evidence type="ECO:0000313" key="1">
    <source>
        <dbReference type="EMBL" id="QHS94353.1"/>
    </source>
</evidence>
<dbReference type="AlphaFoldDB" id="A0A6C0BSV5"/>
<sequence length="58" mass="6986">MYCKVYYILSVLPPHTVKENYGFVSDTFKVCQIYTENVRRVTDMDRIYANPREKNNVY</sequence>